<comment type="caution">
    <text evidence="2">The sequence shown here is derived from an EMBL/GenBank/DDBJ whole genome shotgun (WGS) entry which is preliminary data.</text>
</comment>
<keyword evidence="1" id="KW-0472">Membrane</keyword>
<evidence type="ECO:0000313" key="3">
    <source>
        <dbReference type="Proteomes" id="UP000673394"/>
    </source>
</evidence>
<evidence type="ECO:0000313" key="2">
    <source>
        <dbReference type="EMBL" id="MBP3962813.1"/>
    </source>
</evidence>
<dbReference type="EMBL" id="JAGKSP010000002">
    <property type="protein sequence ID" value="MBP3962813.1"/>
    <property type="molecule type" value="Genomic_DNA"/>
</dbReference>
<accession>A0ABS5C9Y4</accession>
<evidence type="ECO:0008006" key="4">
    <source>
        <dbReference type="Google" id="ProtNLM"/>
    </source>
</evidence>
<feature type="transmembrane region" description="Helical" evidence="1">
    <location>
        <begin position="7"/>
        <end position="29"/>
    </location>
</feature>
<gene>
    <name evidence="2" type="ORF">I8J30_08870</name>
</gene>
<keyword evidence="3" id="KW-1185">Reference proteome</keyword>
<sequence>MKRLLKISRIVPIIGALIILVIVAGTIWYQRAEPLMNTGFTVFTDAVSKDKYYTIEVVNKSQTNIDIQSVTVNGKQVPDSAQLGITYDSNHLVQFAGDQTDPATKVMDLHDASIAPQLFGEEVHAVLTGKESSGHRTPIHYGIIIKFSEEAIQEVTIRYRYLGFTKVCVFPLLVE</sequence>
<proteinExistence type="predicted"/>
<reference evidence="2 3" key="1">
    <citation type="submission" date="2021-04" db="EMBL/GenBank/DDBJ databases">
        <title>Paenibacillus sp. DLE-14 whole genome sequence.</title>
        <authorList>
            <person name="Ham Y.J."/>
        </authorList>
    </citation>
    <scope>NUCLEOTIDE SEQUENCE [LARGE SCALE GENOMIC DNA]</scope>
    <source>
        <strain evidence="2 3">DLE-14</strain>
    </source>
</reference>
<keyword evidence="1" id="KW-1133">Transmembrane helix</keyword>
<keyword evidence="1" id="KW-0812">Transmembrane</keyword>
<organism evidence="2 3">
    <name type="scientific">Paenibacillus lignilyticus</name>
    <dbReference type="NCBI Taxonomy" id="1172615"/>
    <lineage>
        <taxon>Bacteria</taxon>
        <taxon>Bacillati</taxon>
        <taxon>Bacillota</taxon>
        <taxon>Bacilli</taxon>
        <taxon>Bacillales</taxon>
        <taxon>Paenibacillaceae</taxon>
        <taxon>Paenibacillus</taxon>
    </lineage>
</organism>
<evidence type="ECO:0000256" key="1">
    <source>
        <dbReference type="SAM" id="Phobius"/>
    </source>
</evidence>
<protein>
    <recommendedName>
        <fullName evidence="4">DUF4352 domain-containing protein</fullName>
    </recommendedName>
</protein>
<dbReference type="Proteomes" id="UP000673394">
    <property type="component" value="Unassembled WGS sequence"/>
</dbReference>
<name>A0ABS5C9Y4_9BACL</name>
<dbReference type="RefSeq" id="WP_210657276.1">
    <property type="nucleotide sequence ID" value="NZ_JAGKSP010000002.1"/>
</dbReference>